<organism evidence="2 3">
    <name type="scientific">Sinorhizobium fredii (strain HH103)</name>
    <dbReference type="NCBI Taxonomy" id="1117943"/>
    <lineage>
        <taxon>Bacteria</taxon>
        <taxon>Pseudomonadati</taxon>
        <taxon>Pseudomonadota</taxon>
        <taxon>Alphaproteobacteria</taxon>
        <taxon>Hyphomicrobiales</taxon>
        <taxon>Rhizobiaceae</taxon>
        <taxon>Sinorhizobium/Ensifer group</taxon>
        <taxon>Sinorhizobium</taxon>
    </lineage>
</organism>
<dbReference type="KEGG" id="sfh:SFHH103_04052"/>
<dbReference type="HOGENOM" id="CLU_1600477_0_0_5"/>
<name>G9ABW4_SINF1</name>
<evidence type="ECO:0000313" key="2">
    <source>
        <dbReference type="EMBL" id="CCE98543.1"/>
    </source>
</evidence>
<reference evidence="2 3" key="1">
    <citation type="journal article" date="2012" name="J. Bacteriol.">
        <title>Genome sequence of the soybean symbiont Sinorhizobium fredii HH103.</title>
        <authorList>
            <person name="Weidner S."/>
            <person name="Becker A."/>
            <person name="Bonilla I."/>
            <person name="Jaenicke S."/>
            <person name="Lloret J."/>
            <person name="Margaret I."/>
            <person name="Puhler A."/>
            <person name="Ruiz-Sainz J.E."/>
            <person name="Schneiker-Bekel S."/>
            <person name="Szczepanowski R."/>
            <person name="Vinardell J.M."/>
            <person name="Zehner S."/>
            <person name="Gottfert M."/>
        </authorList>
    </citation>
    <scope>NUCLEOTIDE SEQUENCE [LARGE SCALE GENOMIC DNA]</scope>
    <source>
        <strain evidence="2 3">HH103</strain>
        <plasmid evidence="3">pSfHH103c</plasmid>
    </source>
</reference>
<evidence type="ECO:0008006" key="4">
    <source>
        <dbReference type="Google" id="ProtNLM"/>
    </source>
</evidence>
<gene>
    <name evidence="2" type="ordered locus">SFHH103_04052</name>
</gene>
<protein>
    <recommendedName>
        <fullName evidence="4">HTH merR-type domain-containing protein</fullName>
    </recommendedName>
</protein>
<evidence type="ECO:0000256" key="1">
    <source>
        <dbReference type="SAM" id="MobiDB-lite"/>
    </source>
</evidence>
<dbReference type="eggNOG" id="ENOG5032VJJ">
    <property type="taxonomic scope" value="Bacteria"/>
</dbReference>
<dbReference type="AlphaFoldDB" id="G9ABW4"/>
<feature type="region of interest" description="Disordered" evidence="1">
    <location>
        <begin position="163"/>
        <end position="186"/>
    </location>
</feature>
<keyword evidence="2" id="KW-0614">Plasmid</keyword>
<proteinExistence type="predicted"/>
<geneLocation type="plasmid" evidence="2 3">
    <name>pSfHH103c</name>
</geneLocation>
<evidence type="ECO:0000313" key="3">
    <source>
        <dbReference type="Proteomes" id="UP000007735"/>
    </source>
</evidence>
<accession>G9ABW4</accession>
<dbReference type="EMBL" id="HE616893">
    <property type="protein sequence ID" value="CCE98543.1"/>
    <property type="molecule type" value="Genomic_DNA"/>
</dbReference>
<sequence length="186" mass="21029">MDLWMGSMRLVPTRQALQLTGLSPAKLREWTSRRALIPIDVPPRSQGSSGQYSWQTILVLRLAVTLKEKFSLELQAHRGIFDSLHRYLKNRSFIALWDKTLALRGPTDWQLVDESTDEPLRVDAIMLRLNPHLEVLAEGFALPGKFGGSAQLDLFPASPIGSRRSQDVAHARTPSTRYASRRRRSA</sequence>
<dbReference type="Proteomes" id="UP000007735">
    <property type="component" value="Plasmid pSfHH103c"/>
</dbReference>
<dbReference type="Gene3D" id="1.10.1660.10">
    <property type="match status" value="1"/>
</dbReference>